<name>A0ABQ5JS73_9EUKA</name>
<sequence>ALTLSPDLSCVCESCSISSLLPWVINLTGERCIGRMMSATRKKTLLNTMDELKLSALSCKSTTPVDIDACVKKHCCLAYSAPHVRHPFMENMAKCMGVCCSAGVSISAYIVSEGALGVPHFIAPVDKVAEALERLSKCSDLVKSAVALQEVREEEAAEWKDHLRGTKASQYELFNPSHGTEEEAMAVLKNIEDACGCSVKGKRIIIKQNVCHHPPSKPTVVGDCILIERFSCGHGDVSMTEQCMYVRAVCMGKAKDIVFVTGSRRIKDMCIFGKDIVNVSGDNPLRGENEEVFGVRFPDMSHVYNAELRKEMMGKIGGKAIEGNLCVTITPEYAVQDAIKDAVCTSFLCEDIICGGDLLDSIVAGHCAMKCATIVCQAGLENEIVKKIAE</sequence>
<accession>A0ABQ5JS73</accession>
<dbReference type="EMBL" id="BQXS01011620">
    <property type="protein sequence ID" value="GKT14775.1"/>
    <property type="molecule type" value="Genomic_DNA"/>
</dbReference>
<proteinExistence type="predicted"/>
<comment type="caution">
    <text evidence="1">The sequence shown here is derived from an EMBL/GenBank/DDBJ whole genome shotgun (WGS) entry which is preliminary data.</text>
</comment>
<dbReference type="Gene3D" id="3.40.50.1580">
    <property type="entry name" value="Nucleoside phosphorylase domain"/>
    <property type="match status" value="1"/>
</dbReference>
<gene>
    <name evidence="1" type="ORF">ADUPG1_010556</name>
</gene>
<dbReference type="Proteomes" id="UP001057375">
    <property type="component" value="Unassembled WGS sequence"/>
</dbReference>
<dbReference type="SUPFAM" id="SSF53167">
    <property type="entry name" value="Purine and uridine phosphorylases"/>
    <property type="match status" value="1"/>
</dbReference>
<evidence type="ECO:0000313" key="2">
    <source>
        <dbReference type="Proteomes" id="UP001057375"/>
    </source>
</evidence>
<protein>
    <submittedName>
        <fullName evidence="1">Uncharacterized protein</fullName>
    </submittedName>
</protein>
<reference evidence="1" key="1">
    <citation type="submission" date="2022-03" db="EMBL/GenBank/DDBJ databases">
        <title>Draft genome sequence of Aduncisulcus paluster, a free-living microaerophilic Fornicata.</title>
        <authorList>
            <person name="Yuyama I."/>
            <person name="Kume K."/>
            <person name="Tamura T."/>
            <person name="Inagaki Y."/>
            <person name="Hashimoto T."/>
        </authorList>
    </citation>
    <scope>NUCLEOTIDE SEQUENCE</scope>
    <source>
        <strain evidence="1">NY0171</strain>
    </source>
</reference>
<keyword evidence="2" id="KW-1185">Reference proteome</keyword>
<evidence type="ECO:0000313" key="1">
    <source>
        <dbReference type="EMBL" id="GKT14775.1"/>
    </source>
</evidence>
<organism evidence="1 2">
    <name type="scientific">Aduncisulcus paluster</name>
    <dbReference type="NCBI Taxonomy" id="2918883"/>
    <lineage>
        <taxon>Eukaryota</taxon>
        <taxon>Metamonada</taxon>
        <taxon>Carpediemonas-like organisms</taxon>
        <taxon>Aduncisulcus</taxon>
    </lineage>
</organism>
<feature type="non-terminal residue" evidence="1">
    <location>
        <position position="1"/>
    </location>
</feature>
<dbReference type="InterPro" id="IPR035994">
    <property type="entry name" value="Nucleoside_phosphorylase_sf"/>
</dbReference>